<dbReference type="InterPro" id="IPR002421">
    <property type="entry name" value="5-3_exonuclease"/>
</dbReference>
<feature type="domain" description="5'-3' exonuclease" evidence="4">
    <location>
        <begin position="4"/>
        <end position="260"/>
    </location>
</feature>
<dbReference type="Gene3D" id="1.10.150.20">
    <property type="entry name" value="5' to 3' exonuclease, C-terminal subdomain"/>
    <property type="match status" value="1"/>
</dbReference>
<dbReference type="SUPFAM" id="SSF47807">
    <property type="entry name" value="5' to 3' exonuclease, C-terminal subdomain"/>
    <property type="match status" value="1"/>
</dbReference>
<dbReference type="InterPro" id="IPR020045">
    <property type="entry name" value="DNA_polI_H3TH"/>
</dbReference>
<name>A0ABT5U7J5_9GAMM</name>
<sequence>MKLINLLLIDGLNLIRRIYAVQPDIEQSLQLVAQSLRRALRDTQPTHGLVVLEGKGPNWRKQLYPDYKANRAEAPQLLSENLPRFVQLFAEHGINSFQLDHYEADDVIASITSKAKRLVKEVTVLSTDKLFCQLISGSVTIRDHFAKQNRDAQYVMEKYGVRVEQLVDYWTLVGDSTNHIPGIKGVGPKTAKQLLNDYGSINAMINNPLEAQSVGQDSASQNKTISLLKESQEQLSLFRQLVQLKEDVSLGINLQDLRLTRAI</sequence>
<accession>A0ABT5U7J5</accession>
<evidence type="ECO:0000256" key="3">
    <source>
        <dbReference type="ARBA" id="ARBA00023125"/>
    </source>
</evidence>
<proteinExistence type="predicted"/>
<dbReference type="InterPro" id="IPR036279">
    <property type="entry name" value="5-3_exonuclease_C_sf"/>
</dbReference>
<evidence type="ECO:0000256" key="2">
    <source>
        <dbReference type="ARBA" id="ARBA00022801"/>
    </source>
</evidence>
<dbReference type="PANTHER" id="PTHR42646">
    <property type="entry name" value="FLAP ENDONUCLEASE XNI"/>
    <property type="match status" value="1"/>
</dbReference>
<reference evidence="5 6" key="1">
    <citation type="submission" date="2022-11" db="EMBL/GenBank/DDBJ databases">
        <title>Spartinivicinus poritis sp. nov., isolated from scleractinian coral Porites lutea.</title>
        <authorList>
            <person name="Zhang G."/>
            <person name="Cai L."/>
            <person name="Wei Q."/>
        </authorList>
    </citation>
    <scope>NUCLEOTIDE SEQUENCE [LARGE SCALE GENOMIC DNA]</scope>
    <source>
        <strain evidence="5 6">A2-2</strain>
    </source>
</reference>
<keyword evidence="1" id="KW-0540">Nuclease</keyword>
<evidence type="ECO:0000313" key="5">
    <source>
        <dbReference type="EMBL" id="MDE1462333.1"/>
    </source>
</evidence>
<dbReference type="Proteomes" id="UP001528823">
    <property type="component" value="Unassembled WGS sequence"/>
</dbReference>
<comment type="caution">
    <text evidence="5">The sequence shown here is derived from an EMBL/GenBank/DDBJ whole genome shotgun (WGS) entry which is preliminary data.</text>
</comment>
<dbReference type="InterPro" id="IPR020046">
    <property type="entry name" value="5-3_exonucl_a-hlix_arch_N"/>
</dbReference>
<keyword evidence="6" id="KW-1185">Reference proteome</keyword>
<evidence type="ECO:0000313" key="6">
    <source>
        <dbReference type="Proteomes" id="UP001528823"/>
    </source>
</evidence>
<gene>
    <name evidence="5" type="ORF">ORQ98_10135</name>
</gene>
<evidence type="ECO:0000256" key="1">
    <source>
        <dbReference type="ARBA" id="ARBA00022722"/>
    </source>
</evidence>
<dbReference type="SUPFAM" id="SSF88723">
    <property type="entry name" value="PIN domain-like"/>
    <property type="match status" value="1"/>
</dbReference>
<dbReference type="Pfam" id="PF02739">
    <property type="entry name" value="5_3_exonuc_N"/>
    <property type="match status" value="1"/>
</dbReference>
<dbReference type="SMART" id="SM00475">
    <property type="entry name" value="53EXOc"/>
    <property type="match status" value="1"/>
</dbReference>
<dbReference type="Pfam" id="PF01367">
    <property type="entry name" value="5_3_exonuc"/>
    <property type="match status" value="1"/>
</dbReference>
<dbReference type="SMART" id="SM00279">
    <property type="entry name" value="HhH2"/>
    <property type="match status" value="1"/>
</dbReference>
<evidence type="ECO:0000259" key="4">
    <source>
        <dbReference type="SMART" id="SM00475"/>
    </source>
</evidence>
<dbReference type="CDD" id="cd09898">
    <property type="entry name" value="H3TH_53EXO"/>
    <property type="match status" value="1"/>
</dbReference>
<dbReference type="InterPro" id="IPR038969">
    <property type="entry name" value="FEN"/>
</dbReference>
<protein>
    <recommendedName>
        <fullName evidence="4">5'-3' exonuclease domain-containing protein</fullName>
    </recommendedName>
</protein>
<keyword evidence="3" id="KW-0238">DNA-binding</keyword>
<dbReference type="RefSeq" id="WP_274688685.1">
    <property type="nucleotide sequence ID" value="NZ_JAPMOU010000010.1"/>
</dbReference>
<dbReference type="CDD" id="cd09859">
    <property type="entry name" value="PIN_53EXO"/>
    <property type="match status" value="1"/>
</dbReference>
<keyword evidence="2" id="KW-0378">Hydrolase</keyword>
<organism evidence="5 6">
    <name type="scientific">Spartinivicinus poritis</name>
    <dbReference type="NCBI Taxonomy" id="2994640"/>
    <lineage>
        <taxon>Bacteria</taxon>
        <taxon>Pseudomonadati</taxon>
        <taxon>Pseudomonadota</taxon>
        <taxon>Gammaproteobacteria</taxon>
        <taxon>Oceanospirillales</taxon>
        <taxon>Zooshikellaceae</taxon>
        <taxon>Spartinivicinus</taxon>
    </lineage>
</organism>
<dbReference type="PANTHER" id="PTHR42646:SF2">
    <property type="entry name" value="5'-3' EXONUCLEASE FAMILY PROTEIN"/>
    <property type="match status" value="1"/>
</dbReference>
<dbReference type="EMBL" id="JAPMOU010000010">
    <property type="protein sequence ID" value="MDE1462333.1"/>
    <property type="molecule type" value="Genomic_DNA"/>
</dbReference>
<dbReference type="InterPro" id="IPR008918">
    <property type="entry name" value="HhH2"/>
</dbReference>
<dbReference type="Gene3D" id="3.40.50.1010">
    <property type="entry name" value="5'-nuclease"/>
    <property type="match status" value="1"/>
</dbReference>
<dbReference type="InterPro" id="IPR029060">
    <property type="entry name" value="PIN-like_dom_sf"/>
</dbReference>